<dbReference type="AlphaFoldDB" id="A0AA35ZNX7"/>
<evidence type="ECO:0000313" key="2">
    <source>
        <dbReference type="EMBL" id="CAI9295621.1"/>
    </source>
</evidence>
<gene>
    <name evidence="2" type="ORF">LSALG_LOCUS34550</name>
</gene>
<feature type="compositionally biased region" description="Basic and acidic residues" evidence="1">
    <location>
        <begin position="36"/>
        <end position="47"/>
    </location>
</feature>
<feature type="region of interest" description="Disordered" evidence="1">
    <location>
        <begin position="20"/>
        <end position="62"/>
    </location>
</feature>
<feature type="compositionally biased region" description="Acidic residues" evidence="1">
    <location>
        <begin position="23"/>
        <end position="35"/>
    </location>
</feature>
<protein>
    <recommendedName>
        <fullName evidence="4">Ubiquitin-like protease family profile domain-containing protein</fullName>
    </recommendedName>
</protein>
<evidence type="ECO:0000313" key="3">
    <source>
        <dbReference type="Proteomes" id="UP001177003"/>
    </source>
</evidence>
<name>A0AA35ZNX7_LACSI</name>
<reference evidence="2" key="1">
    <citation type="submission" date="2023-04" db="EMBL/GenBank/DDBJ databases">
        <authorList>
            <person name="Vijverberg K."/>
            <person name="Xiong W."/>
            <person name="Schranz E."/>
        </authorList>
    </citation>
    <scope>NUCLEOTIDE SEQUENCE</scope>
</reference>
<keyword evidence="3" id="KW-1185">Reference proteome</keyword>
<evidence type="ECO:0000256" key="1">
    <source>
        <dbReference type="SAM" id="MobiDB-lite"/>
    </source>
</evidence>
<evidence type="ECO:0008006" key="4">
    <source>
        <dbReference type="Google" id="ProtNLM"/>
    </source>
</evidence>
<dbReference type="PANTHER" id="PTHR34835">
    <property type="entry name" value="OS07G0283600 PROTEIN-RELATED"/>
    <property type="match status" value="1"/>
</dbReference>
<dbReference type="PANTHER" id="PTHR34835:SF90">
    <property type="entry name" value="AMINOTRANSFERASE-LIKE PLANT MOBILE DOMAIN-CONTAINING PROTEIN"/>
    <property type="match status" value="1"/>
</dbReference>
<proteinExistence type="predicted"/>
<dbReference type="EMBL" id="OX465084">
    <property type="protein sequence ID" value="CAI9295621.1"/>
    <property type="molecule type" value="Genomic_DNA"/>
</dbReference>
<accession>A0AA35ZNX7</accession>
<organism evidence="2 3">
    <name type="scientific">Lactuca saligna</name>
    <name type="common">Willowleaf lettuce</name>
    <dbReference type="NCBI Taxonomy" id="75948"/>
    <lineage>
        <taxon>Eukaryota</taxon>
        <taxon>Viridiplantae</taxon>
        <taxon>Streptophyta</taxon>
        <taxon>Embryophyta</taxon>
        <taxon>Tracheophyta</taxon>
        <taxon>Spermatophyta</taxon>
        <taxon>Magnoliopsida</taxon>
        <taxon>eudicotyledons</taxon>
        <taxon>Gunneridae</taxon>
        <taxon>Pentapetalae</taxon>
        <taxon>asterids</taxon>
        <taxon>campanulids</taxon>
        <taxon>Asterales</taxon>
        <taxon>Asteraceae</taxon>
        <taxon>Cichorioideae</taxon>
        <taxon>Cichorieae</taxon>
        <taxon>Lactucinae</taxon>
        <taxon>Lactuca</taxon>
    </lineage>
</organism>
<dbReference type="Proteomes" id="UP001177003">
    <property type="component" value="Chromosome 8"/>
</dbReference>
<dbReference type="Gene3D" id="3.40.395.10">
    <property type="entry name" value="Adenoviral Proteinase, Chain A"/>
    <property type="match status" value="1"/>
</dbReference>
<sequence length="816" mass="94120">MRSTRSSSFKSNFKNTVETALNLEDDNEDFVAEPEEQIHEEEHVNRERRSKKKLDKSVEQRTTPKPLNALLLEGEIRSKRQFDRVPIVKHLKNKAIVESVKEEKEDNVRKTNKEYPPGLRYLPTRMKCDNITATVMGMSPEQKQAILRMGFGSILQVNITSYPGQLSYYLLDVYDADSKRLVLQNSVIEITEQTMHDMMGLPFGGEDINELPLCDKGNEILEEWRGEYSGDKFNGEEYLRRIQSTTKDNLMFRLNFLTLFVNNFIESMLMGTNQIKVVLVEDFSKLNWCKYMLDCLGSRKKLWKRDDKSSYYSGPITLLIFGRVRGQFGDGHDDVDMGDETGAEEQQMLSFKRDFRDEEAYAAVIEHSYGVILIEKSTMEVELKDGLDKFPHSVVLNEWMEKMNELFKGVFEGSGNKKVHEPACFNEVNMNDIGDGGEGNSSPVGGLILTKVNTEKEVNYTTPVDTTTLTMTQFHRLPGVNEEMIKFLDETELQVYRKKKRMSVISGDNLVGRNIGEAVDNAAGYDDNDKREKRIPKKAKVFHSPYIERIVKVGEKLTKDETWICNSVFAFERDDGSFAAPGFCISIQSWNVFTTIVTEDILNELKSEDMKCRLFATLLRTYTKKCDVKPSFRDVALVFFPIVDDGKYYLLIFDLRSSLYYIVDHVKRTGTLERKYGMIPNLVKKLFCNYLTSQHHPMAKALTFKAGRVMNIYWLVEKAGTKCGIYLMRHMVTYMGENEGHWECGLTGKMPADVSATIKLRMKYMARLLTSDFNKFNTMTVKDFEAFHKLDILEQDMLLRESAENRKKKRKTKGRR</sequence>